<dbReference type="Gene3D" id="2.60.120.10">
    <property type="entry name" value="Jelly Rolls"/>
    <property type="match status" value="1"/>
</dbReference>
<dbReference type="InterPro" id="IPR013096">
    <property type="entry name" value="Cupin_2"/>
</dbReference>
<evidence type="ECO:0000259" key="3">
    <source>
        <dbReference type="Pfam" id="PF07883"/>
    </source>
</evidence>
<accession>A0A2T4I888</accession>
<dbReference type="PANTHER" id="PTHR35848:SF9">
    <property type="entry name" value="SLL1358 PROTEIN"/>
    <property type="match status" value="1"/>
</dbReference>
<name>A0A2T4I888_9SPHN</name>
<keyword evidence="1" id="KW-0479">Metal-binding</keyword>
<proteinExistence type="predicted"/>
<feature type="region of interest" description="Disordered" evidence="2">
    <location>
        <begin position="149"/>
        <end position="174"/>
    </location>
</feature>
<dbReference type="InterPro" id="IPR051610">
    <property type="entry name" value="GPI/OXD"/>
</dbReference>
<keyword evidence="5" id="KW-1185">Reference proteome</keyword>
<dbReference type="Proteomes" id="UP000241206">
    <property type="component" value="Unassembled WGS sequence"/>
</dbReference>
<protein>
    <submittedName>
        <fullName evidence="4">Cupin</fullName>
    </submittedName>
</protein>
<sequence>MANQLPPLVSADVPVNERPSNYPEPFASRMAGRFKRALGARFGLTAFGANLTTLMPGAVSALHHRHSRSDEFVYLLDGELVLCSSSGEWTLKPGMCAGFPAQGASHHLENRSAAPATFLEIGSRTAGDLVTYPADDLVARESEGQWRFETRDGCPLSSAGTGPETSPRCEDRSR</sequence>
<dbReference type="EMBL" id="PHHF01000003">
    <property type="protein sequence ID" value="PTD27841.1"/>
    <property type="molecule type" value="Genomic_DNA"/>
</dbReference>
<comment type="caution">
    <text evidence="4">The sequence shown here is derived from an EMBL/GenBank/DDBJ whole genome shotgun (WGS) entry which is preliminary data.</text>
</comment>
<evidence type="ECO:0000256" key="1">
    <source>
        <dbReference type="ARBA" id="ARBA00022723"/>
    </source>
</evidence>
<dbReference type="SUPFAM" id="SSF51182">
    <property type="entry name" value="RmlC-like cupins"/>
    <property type="match status" value="1"/>
</dbReference>
<evidence type="ECO:0000256" key="2">
    <source>
        <dbReference type="SAM" id="MobiDB-lite"/>
    </source>
</evidence>
<dbReference type="AlphaFoldDB" id="A0A2T4I888"/>
<gene>
    <name evidence="4" type="ORF">CV103_00925</name>
</gene>
<dbReference type="CDD" id="cd02224">
    <property type="entry name" value="cupin_SPO2919-like"/>
    <property type="match status" value="1"/>
</dbReference>
<dbReference type="PANTHER" id="PTHR35848">
    <property type="entry name" value="OXALATE-BINDING PROTEIN"/>
    <property type="match status" value="1"/>
</dbReference>
<dbReference type="Pfam" id="PF07883">
    <property type="entry name" value="Cupin_2"/>
    <property type="match status" value="1"/>
</dbReference>
<dbReference type="GO" id="GO:0046872">
    <property type="term" value="F:metal ion binding"/>
    <property type="evidence" value="ECO:0007669"/>
    <property type="project" value="UniProtKB-KW"/>
</dbReference>
<feature type="domain" description="Cupin type-2" evidence="3">
    <location>
        <begin position="51"/>
        <end position="121"/>
    </location>
</feature>
<dbReference type="InterPro" id="IPR011051">
    <property type="entry name" value="RmlC_Cupin_sf"/>
</dbReference>
<evidence type="ECO:0000313" key="5">
    <source>
        <dbReference type="Proteomes" id="UP000241206"/>
    </source>
</evidence>
<evidence type="ECO:0000313" key="4">
    <source>
        <dbReference type="EMBL" id="PTD27841.1"/>
    </source>
</evidence>
<organism evidence="4 5">
    <name type="scientific">Edaphosphingomonas fennica</name>
    <dbReference type="NCBI Taxonomy" id="114404"/>
    <lineage>
        <taxon>Bacteria</taxon>
        <taxon>Pseudomonadati</taxon>
        <taxon>Pseudomonadota</taxon>
        <taxon>Alphaproteobacteria</taxon>
        <taxon>Sphingomonadales</taxon>
        <taxon>Rhizorhabdaceae</taxon>
        <taxon>Edaphosphingomonas</taxon>
    </lineage>
</organism>
<reference evidence="4 5" key="1">
    <citation type="submission" date="2017-11" db="EMBL/GenBank/DDBJ databases">
        <title>Sphingomonas oleivorans sp. nov., isolated from oil-contaminated soil.</title>
        <authorList>
            <person name="Wang L."/>
            <person name="Chen L."/>
        </authorList>
    </citation>
    <scope>NUCLEOTIDE SEQUENCE [LARGE SCALE GENOMIC DNA]</scope>
    <source>
        <strain evidence="4 5">K101</strain>
    </source>
</reference>
<dbReference type="InterPro" id="IPR014710">
    <property type="entry name" value="RmlC-like_jellyroll"/>
</dbReference>